<dbReference type="PANTHER" id="PTHR38048">
    <property type="entry name" value="EXPRESSED PROTEIN"/>
    <property type="match status" value="1"/>
</dbReference>
<reference evidence="2" key="1">
    <citation type="submission" date="2023-03" db="EMBL/GenBank/DDBJ databases">
        <title>Near-Complete genome sequence of Lipomyces tetrasporous NRRL Y-64009, an oleaginous yeast capable of growing on lignocellulosic hydrolysates.</title>
        <authorList>
            <consortium name="Lawrence Berkeley National Laboratory"/>
            <person name="Jagtap S.S."/>
            <person name="Liu J.-J."/>
            <person name="Walukiewicz H.E."/>
            <person name="Pangilinan J."/>
            <person name="Lipzen A."/>
            <person name="Ahrendt S."/>
            <person name="Koriabine M."/>
            <person name="Cobaugh K."/>
            <person name="Salamov A."/>
            <person name="Yoshinaga Y."/>
            <person name="Ng V."/>
            <person name="Daum C."/>
            <person name="Grigoriev I.V."/>
            <person name="Slininger P.J."/>
            <person name="Dien B.S."/>
            <person name="Jin Y.-S."/>
            <person name="Rao C.V."/>
        </authorList>
    </citation>
    <scope>NUCLEOTIDE SEQUENCE</scope>
    <source>
        <strain evidence="2">NRRL Y-64009</strain>
    </source>
</reference>
<evidence type="ECO:0000313" key="2">
    <source>
        <dbReference type="EMBL" id="KAJ8099027.1"/>
    </source>
</evidence>
<organism evidence="2 3">
    <name type="scientific">Lipomyces tetrasporus</name>
    <dbReference type="NCBI Taxonomy" id="54092"/>
    <lineage>
        <taxon>Eukaryota</taxon>
        <taxon>Fungi</taxon>
        <taxon>Dikarya</taxon>
        <taxon>Ascomycota</taxon>
        <taxon>Saccharomycotina</taxon>
        <taxon>Lipomycetes</taxon>
        <taxon>Lipomycetales</taxon>
        <taxon>Lipomycetaceae</taxon>
        <taxon>Lipomyces</taxon>
    </lineage>
</organism>
<gene>
    <name evidence="2" type="ORF">POJ06DRAFT_282186</name>
</gene>
<evidence type="ECO:0000313" key="3">
    <source>
        <dbReference type="Proteomes" id="UP001217417"/>
    </source>
</evidence>
<name>A0AAD7QP61_9ASCO</name>
<dbReference type="RefSeq" id="XP_056042477.1">
    <property type="nucleotide sequence ID" value="XM_056190008.1"/>
</dbReference>
<evidence type="ECO:0000259" key="1">
    <source>
        <dbReference type="Pfam" id="PF01814"/>
    </source>
</evidence>
<accession>A0AAD7QP61</accession>
<protein>
    <recommendedName>
        <fullName evidence="1">Hemerythrin-like domain-containing protein</fullName>
    </recommendedName>
</protein>
<keyword evidence="3" id="KW-1185">Reference proteome</keyword>
<dbReference type="AlphaFoldDB" id="A0AAD7QP61"/>
<dbReference type="Proteomes" id="UP001217417">
    <property type="component" value="Unassembled WGS sequence"/>
</dbReference>
<sequence>MEIVPLPTDPHEQQREIMRRAHFTFEAAFRNILKLLTDPPCDDLRNFLGYCKVWCRALIEHHDAEETVIFPFLQRKLDFAEELLQHKELYEAIDAFLENITVFTSEEIRDWSESQTKYYMNHPSFATGLSFLRSHTPPEHKSWPPLPWPVEKFLLPLIAMRHSGYWKYLPLRELGRSISAGDV</sequence>
<dbReference type="EMBL" id="JARPMG010000007">
    <property type="protein sequence ID" value="KAJ8099027.1"/>
    <property type="molecule type" value="Genomic_DNA"/>
</dbReference>
<dbReference type="Pfam" id="PF01814">
    <property type="entry name" value="Hemerythrin"/>
    <property type="match status" value="1"/>
</dbReference>
<dbReference type="InterPro" id="IPR053206">
    <property type="entry name" value="Dimeric_xanthone_biosynth"/>
</dbReference>
<dbReference type="GeneID" id="80885174"/>
<dbReference type="InterPro" id="IPR012312">
    <property type="entry name" value="Hemerythrin-like"/>
</dbReference>
<dbReference type="PANTHER" id="PTHR38048:SF2">
    <property type="entry name" value="HEMERYTHRIN-LIKE DOMAIN-CONTAINING PROTEIN"/>
    <property type="match status" value="1"/>
</dbReference>
<proteinExistence type="predicted"/>
<feature type="domain" description="Hemerythrin-like" evidence="1">
    <location>
        <begin position="16"/>
        <end position="108"/>
    </location>
</feature>
<comment type="caution">
    <text evidence="2">The sequence shown here is derived from an EMBL/GenBank/DDBJ whole genome shotgun (WGS) entry which is preliminary data.</text>
</comment>
<dbReference type="Gene3D" id="1.20.120.520">
    <property type="entry name" value="nmb1532 protein domain like"/>
    <property type="match status" value="1"/>
</dbReference>